<dbReference type="Proteomes" id="UP001147782">
    <property type="component" value="Unassembled WGS sequence"/>
</dbReference>
<gene>
    <name evidence="1" type="ORF">N7496_011071</name>
</gene>
<dbReference type="GeneID" id="81443163"/>
<dbReference type="EMBL" id="JAPZBS010000009">
    <property type="protein sequence ID" value="KAJ5358658.1"/>
    <property type="molecule type" value="Genomic_DNA"/>
</dbReference>
<reference evidence="1" key="2">
    <citation type="journal article" date="2023" name="IMA Fungus">
        <title>Comparative genomic study of the Penicillium genus elucidates a diverse pangenome and 15 lateral gene transfer events.</title>
        <authorList>
            <person name="Petersen C."/>
            <person name="Sorensen T."/>
            <person name="Nielsen M.R."/>
            <person name="Sondergaard T.E."/>
            <person name="Sorensen J.L."/>
            <person name="Fitzpatrick D.A."/>
            <person name="Frisvad J.C."/>
            <person name="Nielsen K.L."/>
        </authorList>
    </citation>
    <scope>NUCLEOTIDE SEQUENCE</scope>
    <source>
        <strain evidence="1">IBT 29864</strain>
    </source>
</reference>
<sequence length="91" mass="10170">MWVSEYMADCDGMWTAWLTVMEHGQEALLAGLLRYDMDRRTDRDGMGIAWLSMMGYGQEANIGLTDGDRDNAAICAPAGFTKKLESVHFTT</sequence>
<keyword evidence="2" id="KW-1185">Reference proteome</keyword>
<dbReference type="AlphaFoldDB" id="A0A9W9UV47"/>
<evidence type="ECO:0000313" key="2">
    <source>
        <dbReference type="Proteomes" id="UP001147782"/>
    </source>
</evidence>
<proteinExistence type="predicted"/>
<reference evidence="1" key="1">
    <citation type="submission" date="2022-11" db="EMBL/GenBank/DDBJ databases">
        <authorList>
            <person name="Petersen C."/>
        </authorList>
    </citation>
    <scope>NUCLEOTIDE SEQUENCE</scope>
    <source>
        <strain evidence="1">IBT 29864</strain>
    </source>
</reference>
<evidence type="ECO:0000313" key="1">
    <source>
        <dbReference type="EMBL" id="KAJ5358658.1"/>
    </source>
</evidence>
<comment type="caution">
    <text evidence="1">The sequence shown here is derived from an EMBL/GenBank/DDBJ whole genome shotgun (WGS) entry which is preliminary data.</text>
</comment>
<name>A0A9W9UV47_9EURO</name>
<accession>A0A9W9UV47</accession>
<organism evidence="1 2">
    <name type="scientific">Penicillium cataractarum</name>
    <dbReference type="NCBI Taxonomy" id="2100454"/>
    <lineage>
        <taxon>Eukaryota</taxon>
        <taxon>Fungi</taxon>
        <taxon>Dikarya</taxon>
        <taxon>Ascomycota</taxon>
        <taxon>Pezizomycotina</taxon>
        <taxon>Eurotiomycetes</taxon>
        <taxon>Eurotiomycetidae</taxon>
        <taxon>Eurotiales</taxon>
        <taxon>Aspergillaceae</taxon>
        <taxon>Penicillium</taxon>
    </lineage>
</organism>
<protein>
    <submittedName>
        <fullName evidence="1">Uncharacterized protein</fullName>
    </submittedName>
</protein>
<dbReference type="RefSeq" id="XP_056549944.1">
    <property type="nucleotide sequence ID" value="XM_056703984.1"/>
</dbReference>